<protein>
    <recommendedName>
        <fullName evidence="3">tryptophan synthase</fullName>
        <ecNumber evidence="3">4.2.1.20</ecNumber>
    </recommendedName>
</protein>
<evidence type="ECO:0000256" key="4">
    <source>
        <dbReference type="ARBA" id="ARBA00022605"/>
    </source>
</evidence>
<dbReference type="GO" id="GO:0004834">
    <property type="term" value="F:tryptophan synthase activity"/>
    <property type="evidence" value="ECO:0007669"/>
    <property type="project" value="UniProtKB-EC"/>
</dbReference>
<keyword evidence="7 10" id="KW-0456">Lyase</keyword>
<sequence length="251" mass="26051">MNPLLPFLMAGDPSLEALPGLLSEARSLGIEAMELGLPHSDPIADGPVLQAAAQRAIGRGATPLRVLEALAGITDSPDVILFTYLNPLLQIGARRLQTLLAPTPVKALLVVDLPFGEEPAFEADLRAAGYPVVPLLAPTTTLERARQILLERPDPGPGAPFAQRFAYVVARLGVTGTGQAMDLGPVSARIQQLRTISARPLAVGFGLSDPRSLAAVRALGATPVVGSALVQELASGRGLSDMLSGRLVGDA</sequence>
<proteinExistence type="inferred from homology"/>
<reference evidence="10" key="1">
    <citation type="submission" date="2020-10" db="EMBL/GenBank/DDBJ databases">
        <title>Connecting structure to function with the recovery of over 1000 high-quality activated sludge metagenome-assembled genomes encoding full-length rRNA genes using long-read sequencing.</title>
        <authorList>
            <person name="Singleton C.M."/>
            <person name="Petriglieri F."/>
            <person name="Kristensen J.M."/>
            <person name="Kirkegaard R.H."/>
            <person name="Michaelsen T.Y."/>
            <person name="Andersen M.H."/>
            <person name="Karst S.M."/>
            <person name="Dueholm M.S."/>
            <person name="Nielsen P.H."/>
            <person name="Albertsen M."/>
        </authorList>
    </citation>
    <scope>NUCLEOTIDE SEQUENCE</scope>
    <source>
        <strain evidence="10">Skiv_18-Q3-R9-52_MAXAC.067</strain>
    </source>
</reference>
<gene>
    <name evidence="10" type="primary">trpA</name>
    <name evidence="10" type="ORF">IPP58_06260</name>
</gene>
<keyword evidence="5" id="KW-0822">Tryptophan biosynthesis</keyword>
<dbReference type="AlphaFoldDB" id="A0A9D7SET7"/>
<evidence type="ECO:0000256" key="5">
    <source>
        <dbReference type="ARBA" id="ARBA00022822"/>
    </source>
</evidence>
<evidence type="ECO:0000256" key="8">
    <source>
        <dbReference type="ARBA" id="ARBA00049047"/>
    </source>
</evidence>
<dbReference type="NCBIfam" id="TIGR00262">
    <property type="entry name" value="trpA"/>
    <property type="match status" value="1"/>
</dbReference>
<comment type="subunit">
    <text evidence="2">Tetramer of two alpha and two beta chains.</text>
</comment>
<dbReference type="PROSITE" id="PS00167">
    <property type="entry name" value="TRP_SYNTHASE_ALPHA"/>
    <property type="match status" value="1"/>
</dbReference>
<dbReference type="Gene3D" id="3.20.20.70">
    <property type="entry name" value="Aldolase class I"/>
    <property type="match status" value="1"/>
</dbReference>
<evidence type="ECO:0000256" key="2">
    <source>
        <dbReference type="ARBA" id="ARBA00011270"/>
    </source>
</evidence>
<comment type="catalytic activity">
    <reaction evidence="8">
        <text>(1S,2R)-1-C-(indol-3-yl)glycerol 3-phosphate + L-serine = D-glyceraldehyde 3-phosphate + L-tryptophan + H2O</text>
        <dbReference type="Rhea" id="RHEA:10532"/>
        <dbReference type="ChEBI" id="CHEBI:15377"/>
        <dbReference type="ChEBI" id="CHEBI:33384"/>
        <dbReference type="ChEBI" id="CHEBI:57912"/>
        <dbReference type="ChEBI" id="CHEBI:58866"/>
        <dbReference type="ChEBI" id="CHEBI:59776"/>
        <dbReference type="EC" id="4.2.1.20"/>
    </reaction>
</comment>
<dbReference type="PANTHER" id="PTHR43406:SF1">
    <property type="entry name" value="TRYPTOPHAN SYNTHASE ALPHA CHAIN, CHLOROPLASTIC"/>
    <property type="match status" value="1"/>
</dbReference>
<evidence type="ECO:0000256" key="3">
    <source>
        <dbReference type="ARBA" id="ARBA00012043"/>
    </source>
</evidence>
<dbReference type="Proteomes" id="UP000886657">
    <property type="component" value="Unassembled WGS sequence"/>
</dbReference>
<dbReference type="EC" id="4.2.1.20" evidence="3"/>
<dbReference type="Pfam" id="PF00290">
    <property type="entry name" value="Trp_syntA"/>
    <property type="match status" value="1"/>
</dbReference>
<evidence type="ECO:0000256" key="9">
    <source>
        <dbReference type="RuleBase" id="RU003662"/>
    </source>
</evidence>
<dbReference type="PANTHER" id="PTHR43406">
    <property type="entry name" value="TRYPTOPHAN SYNTHASE, ALPHA CHAIN"/>
    <property type="match status" value="1"/>
</dbReference>
<dbReference type="InterPro" id="IPR013785">
    <property type="entry name" value="Aldolase_TIM"/>
</dbReference>
<organism evidence="10 11">
    <name type="scientific">Candidatus Geothrix skivensis</name>
    <dbReference type="NCBI Taxonomy" id="2954439"/>
    <lineage>
        <taxon>Bacteria</taxon>
        <taxon>Pseudomonadati</taxon>
        <taxon>Acidobacteriota</taxon>
        <taxon>Holophagae</taxon>
        <taxon>Holophagales</taxon>
        <taxon>Holophagaceae</taxon>
        <taxon>Geothrix</taxon>
    </lineage>
</organism>
<comment type="caution">
    <text evidence="10">The sequence shown here is derived from an EMBL/GenBank/DDBJ whole genome shotgun (WGS) entry which is preliminary data.</text>
</comment>
<evidence type="ECO:0000256" key="7">
    <source>
        <dbReference type="ARBA" id="ARBA00023239"/>
    </source>
</evidence>
<evidence type="ECO:0000313" key="10">
    <source>
        <dbReference type="EMBL" id="MBK9796090.1"/>
    </source>
</evidence>
<comment type="similarity">
    <text evidence="9">Belongs to the TrpA family.</text>
</comment>
<dbReference type="InterPro" id="IPR011060">
    <property type="entry name" value="RibuloseP-bd_barrel"/>
</dbReference>
<accession>A0A9D7SET7</accession>
<dbReference type="EMBL" id="JADKIO010000005">
    <property type="protein sequence ID" value="MBK9796090.1"/>
    <property type="molecule type" value="Genomic_DNA"/>
</dbReference>
<dbReference type="InterPro" id="IPR018204">
    <property type="entry name" value="Trp_synthase_alpha_AS"/>
</dbReference>
<name>A0A9D7SET7_9BACT</name>
<keyword evidence="6" id="KW-0057">Aromatic amino acid biosynthesis</keyword>
<evidence type="ECO:0000313" key="11">
    <source>
        <dbReference type="Proteomes" id="UP000886657"/>
    </source>
</evidence>
<evidence type="ECO:0000256" key="1">
    <source>
        <dbReference type="ARBA" id="ARBA00004733"/>
    </source>
</evidence>
<keyword evidence="4" id="KW-0028">Amino-acid biosynthesis</keyword>
<comment type="pathway">
    <text evidence="1">Amino-acid biosynthesis; L-tryptophan biosynthesis; L-tryptophan from chorismate: step 5/5.</text>
</comment>
<evidence type="ECO:0000256" key="6">
    <source>
        <dbReference type="ARBA" id="ARBA00023141"/>
    </source>
</evidence>
<dbReference type="CDD" id="cd04724">
    <property type="entry name" value="Tryptophan_synthase_alpha"/>
    <property type="match status" value="1"/>
</dbReference>
<dbReference type="InterPro" id="IPR002028">
    <property type="entry name" value="Trp_synthase_suA"/>
</dbReference>
<dbReference type="SUPFAM" id="SSF51366">
    <property type="entry name" value="Ribulose-phoshate binding barrel"/>
    <property type="match status" value="1"/>
</dbReference>
<dbReference type="GO" id="GO:0005829">
    <property type="term" value="C:cytosol"/>
    <property type="evidence" value="ECO:0007669"/>
    <property type="project" value="TreeGrafter"/>
</dbReference>